<dbReference type="OrthoDB" id="691673at2759"/>
<name>A0A8T2KBM7_9PIPI</name>
<sequence length="193" mass="21949">MMECDNTYVYSGGNSTQAGWFIHQNSAQPQKRRREENGCFLQTNGTNGSIEAKSNAAQHSSFIQILPNKGIFQSEDWKPNGSTLYHPVCKHLLVNFEKYDQISFDEGLFFIGDSSGGCLQKEQGHVIHCWRFDEKAKTLYIALSFLFTNLCVSCHNIFKGILTVLNYSFNCLFYILDVSRGFQSFDLCVNFSC</sequence>
<evidence type="ECO:0000313" key="2">
    <source>
        <dbReference type="Proteomes" id="UP000812440"/>
    </source>
</evidence>
<keyword evidence="2" id="KW-1185">Reference proteome</keyword>
<comment type="caution">
    <text evidence="1">The sequence shown here is derived from an EMBL/GenBank/DDBJ whole genome shotgun (WGS) entry which is preliminary data.</text>
</comment>
<gene>
    <name evidence="1" type="ORF">GDO86_000956</name>
</gene>
<dbReference type="EMBL" id="JAACNH010000001">
    <property type="protein sequence ID" value="KAG8454529.1"/>
    <property type="molecule type" value="Genomic_DNA"/>
</dbReference>
<accession>A0A8T2KBM7</accession>
<protein>
    <submittedName>
        <fullName evidence="1">Uncharacterized protein</fullName>
    </submittedName>
</protein>
<dbReference type="AlphaFoldDB" id="A0A8T2KBM7"/>
<reference evidence="1" key="1">
    <citation type="thesis" date="2020" institute="ProQuest LLC" country="789 East Eisenhower Parkway, Ann Arbor, MI, USA">
        <title>Comparative Genomics and Chromosome Evolution.</title>
        <authorList>
            <person name="Mudd A.B."/>
        </authorList>
    </citation>
    <scope>NUCLEOTIDE SEQUENCE</scope>
    <source>
        <strain evidence="1">Female2</strain>
        <tissue evidence="1">Blood</tissue>
    </source>
</reference>
<dbReference type="Proteomes" id="UP000812440">
    <property type="component" value="Chromosome 1"/>
</dbReference>
<evidence type="ECO:0000313" key="1">
    <source>
        <dbReference type="EMBL" id="KAG8454529.1"/>
    </source>
</evidence>
<proteinExistence type="predicted"/>
<organism evidence="1 2">
    <name type="scientific">Hymenochirus boettgeri</name>
    <name type="common">Congo dwarf clawed frog</name>
    <dbReference type="NCBI Taxonomy" id="247094"/>
    <lineage>
        <taxon>Eukaryota</taxon>
        <taxon>Metazoa</taxon>
        <taxon>Chordata</taxon>
        <taxon>Craniata</taxon>
        <taxon>Vertebrata</taxon>
        <taxon>Euteleostomi</taxon>
        <taxon>Amphibia</taxon>
        <taxon>Batrachia</taxon>
        <taxon>Anura</taxon>
        <taxon>Pipoidea</taxon>
        <taxon>Pipidae</taxon>
        <taxon>Pipinae</taxon>
        <taxon>Hymenochirus</taxon>
    </lineage>
</organism>